<dbReference type="KEGG" id="mlil:QLS71_005990"/>
<keyword evidence="2" id="KW-1185">Reference proteome</keyword>
<sequence length="819" mass="88469">MKKNTLKKSLTFFIMLFCAVNFGFGQILTFDFAGLAGNEFSANSNSNNIYLEPSSITRGAGLNRVAKMDRFNATGWASTSIANAVTGNDYMEFTISPISGYQFGITTMIFNIQRSASGLSAIALRSSIDGYAANIDGVKAIIDNERVTEVITFTVNQAISATAVTYRVYGYAEAGTGTGGFEGTGNDIIVNGSVSALPPCGVTATTWDGTSWNNGLPNISTPAIISGDYYTSSGGNQISFSACTLTVTNNASLNIDNNDYIEVANELTVDAGSSIYVEPYGAFVQNNDASINSISGNISVSKETAPMNTWYEYTYWSSPVAGAEFQVALDRSPVDRRFKFNGQNFLDHCAETGNNNILICDDGFGNGIQDNIDDDNNDWVWLPGNTIMQPGIGYATTLTEFAYNIAPGTSNKKFRFTFVGPFNNGEYTVPIYRNDSEPNDYNWNFIGNPYPSAIDADLFLAANSNIATDISTPKSLNGAIFLWSQSTPPSNTTNGNQGLNFSSDDYAIINAVGESAGGDGVTPNRLIPSGQGFLVSMSNAAPASVFSGDVYKATNDVVFNNSMRVKGATDNSQFFKNTKTKGRLNTAVTNKLWINLTSDNGVFNQILVGYVNGATNGDDGVSYDTHKYSAKGTILYSIIEGSTKKFAIQGKDANSINENEVIKLGFKSSIKVATLFKLSIAQLEGNFLNSNNIYLKDNLLNKVHNLSASDYTFTSAVGEFNNRFEMAFSNQALSLEEVLLSKHSLKIVELENDNVQFNTSNNLSIKSVHILDLLGRPLYHFTGNSASETYKLSNLKSSVFIAKVELSNGGVITKKAFKK</sequence>
<organism evidence="1 2">
    <name type="scientific">Mariniflexile litorale</name>
    <dbReference type="NCBI Taxonomy" id="3045158"/>
    <lineage>
        <taxon>Bacteria</taxon>
        <taxon>Pseudomonadati</taxon>
        <taxon>Bacteroidota</taxon>
        <taxon>Flavobacteriia</taxon>
        <taxon>Flavobacteriales</taxon>
        <taxon>Flavobacteriaceae</taxon>
        <taxon>Mariniflexile</taxon>
    </lineage>
</organism>
<evidence type="ECO:0000313" key="2">
    <source>
        <dbReference type="Proteomes" id="UP001224325"/>
    </source>
</evidence>
<dbReference type="AlphaFoldDB" id="A0AAU7EJD0"/>
<accession>A0AAU7EJD0</accession>
<proteinExistence type="predicted"/>
<gene>
    <name evidence="1" type="ORF">QLS71_005990</name>
</gene>
<evidence type="ECO:0000313" key="1">
    <source>
        <dbReference type="EMBL" id="XBL15566.1"/>
    </source>
</evidence>
<dbReference type="RefSeq" id="WP_308991565.1">
    <property type="nucleotide sequence ID" value="NZ_CP155618.1"/>
</dbReference>
<protein>
    <recommendedName>
        <fullName evidence="3">Secreted protein (Por secretion system target)</fullName>
    </recommendedName>
</protein>
<name>A0AAU7EJD0_9FLAO</name>
<reference evidence="1" key="1">
    <citation type="submission" date="2024-04" db="EMBL/GenBank/DDBJ databases">
        <title>Mariniflexile litorale, isolated from the shallow sediments of the Sea of Japan.</title>
        <authorList>
            <person name="Romanenko L."/>
            <person name="Isaeva M."/>
        </authorList>
    </citation>
    <scope>NUCLEOTIDE SEQUENCE [LARGE SCALE GENOMIC DNA]</scope>
    <source>
        <strain evidence="1">KMM 9835</strain>
    </source>
</reference>
<dbReference type="EMBL" id="CP155618">
    <property type="protein sequence ID" value="XBL15566.1"/>
    <property type="molecule type" value="Genomic_DNA"/>
</dbReference>
<evidence type="ECO:0008006" key="3">
    <source>
        <dbReference type="Google" id="ProtNLM"/>
    </source>
</evidence>
<dbReference type="Proteomes" id="UP001224325">
    <property type="component" value="Chromosome"/>
</dbReference>